<evidence type="ECO:0000313" key="1">
    <source>
        <dbReference type="EMBL" id="RNJ46964.1"/>
    </source>
</evidence>
<dbReference type="AlphaFoldDB" id="A0A3M9XG89"/>
<reference evidence="1 2" key="1">
    <citation type="journal article" date="2018" name="Mol. Plant Microbe Interact.">
        <title>Taxonomically Different Co-Microsymbionts of a Relict Legume, Oxytropis popoviana, Have Complementary Sets of Symbiotic Genes and Together Increase the Efficiency of Plant Nodulation.</title>
        <authorList>
            <person name="Safronova V."/>
            <person name="Belimov A."/>
            <person name="Sazanova A."/>
            <person name="Chirak E."/>
            <person name="Verkhozina A."/>
            <person name="Kuznetsova I."/>
            <person name="Andronov E."/>
            <person name="Puhalsky J."/>
            <person name="Tikhonovich I."/>
        </authorList>
    </citation>
    <scope>NUCLEOTIDE SEQUENCE [LARGE SCALE GENOMIC DNA]</scope>
    <source>
        <strain evidence="1 2">Opo-235</strain>
    </source>
</reference>
<organism evidence="1 2">
    <name type="scientific">Mesorhizobium japonicum</name>
    <dbReference type="NCBI Taxonomy" id="2066070"/>
    <lineage>
        <taxon>Bacteria</taxon>
        <taxon>Pseudomonadati</taxon>
        <taxon>Pseudomonadota</taxon>
        <taxon>Alphaproteobacteria</taxon>
        <taxon>Hyphomicrobiales</taxon>
        <taxon>Phyllobacteriaceae</taxon>
        <taxon>Mesorhizobium</taxon>
    </lineage>
</organism>
<protein>
    <submittedName>
        <fullName evidence="1">Uncharacterized protein</fullName>
    </submittedName>
</protein>
<dbReference type="Proteomes" id="UP000275436">
    <property type="component" value="Unassembled WGS sequence"/>
</dbReference>
<comment type="caution">
    <text evidence="1">The sequence shown here is derived from an EMBL/GenBank/DDBJ whole genome shotgun (WGS) entry which is preliminary data.</text>
</comment>
<evidence type="ECO:0000313" key="2">
    <source>
        <dbReference type="Proteomes" id="UP000275436"/>
    </source>
</evidence>
<name>A0A3M9XG89_9HYPH</name>
<accession>A0A3M9XG89</accession>
<dbReference type="EMBL" id="QKOD01000001">
    <property type="protein sequence ID" value="RNJ46964.1"/>
    <property type="molecule type" value="Genomic_DNA"/>
</dbReference>
<sequence length="102" mass="11205">MARRPAHITANVVLNGRLVGVVGRQSVGAVPTIGPKRFGPMSLFTIESMGMVGPEDILRSLILSAFSWSKIRNLSVWFRVVPLSTWSCPISLAYARPREVLN</sequence>
<gene>
    <name evidence="1" type="ORF">DNR46_03590</name>
</gene>
<proteinExistence type="predicted"/>